<dbReference type="OrthoDB" id="5687860at2"/>
<proteinExistence type="predicted"/>
<sequence>MSTMITIEKQGSTLHFAGILDCHSLGSVWSRYAQFANIDSINVAKLTRVDSAGLALLTYLCIGYQATLVDVTLQLKTLTELYDLEPVVLSN</sequence>
<comment type="caution">
    <text evidence="1">The sequence shown here is derived from an EMBL/GenBank/DDBJ whole genome shotgun (WGS) entry which is preliminary data.</text>
</comment>
<keyword evidence="2" id="KW-1185">Reference proteome</keyword>
<organism evidence="1 2">
    <name type="scientific">Orbus hercynius</name>
    <dbReference type="NCBI Taxonomy" id="593135"/>
    <lineage>
        <taxon>Bacteria</taxon>
        <taxon>Pseudomonadati</taxon>
        <taxon>Pseudomonadota</taxon>
        <taxon>Gammaproteobacteria</taxon>
        <taxon>Orbales</taxon>
        <taxon>Orbaceae</taxon>
        <taxon>Orbus</taxon>
    </lineage>
</organism>
<protein>
    <submittedName>
        <fullName evidence="1">Phospholipid transport system transporter-binding protein</fullName>
    </submittedName>
</protein>
<dbReference type="AlphaFoldDB" id="A0A495RBR9"/>
<dbReference type="RefSeq" id="WP_121145551.1">
    <property type="nucleotide sequence ID" value="NZ_RBWY01000004.1"/>
</dbReference>
<gene>
    <name evidence="1" type="ORF">DES39_1914</name>
</gene>
<dbReference type="EMBL" id="RBWY01000004">
    <property type="protein sequence ID" value="RKS84700.1"/>
    <property type="molecule type" value="Genomic_DNA"/>
</dbReference>
<dbReference type="InterPro" id="IPR036513">
    <property type="entry name" value="STAS_dom_sf"/>
</dbReference>
<dbReference type="Proteomes" id="UP000278542">
    <property type="component" value="Unassembled WGS sequence"/>
</dbReference>
<name>A0A495RBR9_9GAMM</name>
<dbReference type="SUPFAM" id="SSF52091">
    <property type="entry name" value="SpoIIaa-like"/>
    <property type="match status" value="1"/>
</dbReference>
<accession>A0A495RBR9</accession>
<evidence type="ECO:0000313" key="2">
    <source>
        <dbReference type="Proteomes" id="UP000278542"/>
    </source>
</evidence>
<evidence type="ECO:0000313" key="1">
    <source>
        <dbReference type="EMBL" id="RKS84700.1"/>
    </source>
</evidence>
<reference evidence="1 2" key="1">
    <citation type="submission" date="2018-10" db="EMBL/GenBank/DDBJ databases">
        <title>Genomic Encyclopedia of Type Strains, Phase IV (KMG-IV): sequencing the most valuable type-strain genomes for metagenomic binning, comparative biology and taxonomic classification.</title>
        <authorList>
            <person name="Goeker M."/>
        </authorList>
    </citation>
    <scope>NUCLEOTIDE SEQUENCE [LARGE SCALE GENOMIC DNA]</scope>
    <source>
        <strain evidence="1 2">DSM 22228</strain>
    </source>
</reference>